<reference evidence="9" key="1">
    <citation type="journal article" date="2019" name="Int. J. Syst. Evol. Microbiol.">
        <title>The Global Catalogue of Microorganisms (GCM) 10K type strain sequencing project: providing services to taxonomists for standard genome sequencing and annotation.</title>
        <authorList>
            <consortium name="The Broad Institute Genomics Platform"/>
            <consortium name="The Broad Institute Genome Sequencing Center for Infectious Disease"/>
            <person name="Wu L."/>
            <person name="Ma J."/>
        </authorList>
    </citation>
    <scope>NUCLEOTIDE SEQUENCE [LARGE SCALE GENOMIC DNA]</scope>
    <source>
        <strain evidence="9">JCM 16013</strain>
    </source>
</reference>
<keyword evidence="3 6" id="KW-0812">Transmembrane</keyword>
<dbReference type="InterPro" id="IPR000515">
    <property type="entry name" value="MetI-like"/>
</dbReference>
<dbReference type="Pfam" id="PF00528">
    <property type="entry name" value="BPD_transp_1"/>
    <property type="match status" value="1"/>
</dbReference>
<accession>A0ABP5EFQ9</accession>
<gene>
    <name evidence="8" type="ORF">GCM10009838_69060</name>
</gene>
<proteinExistence type="inferred from homology"/>
<dbReference type="RefSeq" id="WP_344661369.1">
    <property type="nucleotide sequence ID" value="NZ_BAAAQM010000052.1"/>
</dbReference>
<keyword evidence="9" id="KW-1185">Reference proteome</keyword>
<feature type="transmembrane region" description="Helical" evidence="6">
    <location>
        <begin position="74"/>
        <end position="101"/>
    </location>
</feature>
<feature type="transmembrane region" description="Helical" evidence="6">
    <location>
        <begin position="188"/>
        <end position="209"/>
    </location>
</feature>
<comment type="caution">
    <text evidence="8">The sequence shown here is derived from an EMBL/GenBank/DDBJ whole genome shotgun (WGS) entry which is preliminary data.</text>
</comment>
<evidence type="ECO:0000256" key="6">
    <source>
        <dbReference type="RuleBase" id="RU363032"/>
    </source>
</evidence>
<dbReference type="PROSITE" id="PS50928">
    <property type="entry name" value="ABC_TM1"/>
    <property type="match status" value="1"/>
</dbReference>
<feature type="transmembrane region" description="Helical" evidence="6">
    <location>
        <begin position="33"/>
        <end position="53"/>
    </location>
</feature>
<evidence type="ECO:0000256" key="1">
    <source>
        <dbReference type="ARBA" id="ARBA00004141"/>
    </source>
</evidence>
<evidence type="ECO:0000313" key="9">
    <source>
        <dbReference type="Proteomes" id="UP001499854"/>
    </source>
</evidence>
<dbReference type="PANTHER" id="PTHR30177:SF33">
    <property type="entry name" value="POSSIBLE OSMOPROTECTANT (GLYCINE BETAINE_CARNITINE_CHOLINE_L-PROLINE) TRANSPORT INTEGRAL MEMBRANE PROTEIN ABC TRANSPORTER PROZ"/>
    <property type="match status" value="1"/>
</dbReference>
<evidence type="ECO:0000259" key="7">
    <source>
        <dbReference type="PROSITE" id="PS50928"/>
    </source>
</evidence>
<comment type="similarity">
    <text evidence="6">Belongs to the binding-protein-dependent transport system permease family.</text>
</comment>
<dbReference type="Gene3D" id="1.10.3720.10">
    <property type="entry name" value="MetI-like"/>
    <property type="match status" value="1"/>
</dbReference>
<feature type="domain" description="ABC transmembrane type-1" evidence="7">
    <location>
        <begin position="27"/>
        <end position="206"/>
    </location>
</feature>
<sequence>MNVLSDAWGWLTTAGNWHGSDGIPVRFLQHFEYSIEAVLIGALIAFPLGLLTGHTKRGGLVVSSLANVARALPTLGLVVLLVVVLGVKFSAVMIPLVALTIPPILLNTYEGVRHVDPQLTDAATGMGLNQWQVLWRAEVPAALPLILTGFQFAAVNAVANTAIAAYSSFGGLGRFIIDGLATTDYGEVAGGAVLIVIAAILNLLFFAVLRRLMVSPGLRPRRTATV</sequence>
<protein>
    <submittedName>
        <fullName evidence="8">ABC transporter permease</fullName>
    </submittedName>
</protein>
<evidence type="ECO:0000256" key="4">
    <source>
        <dbReference type="ARBA" id="ARBA00022989"/>
    </source>
</evidence>
<evidence type="ECO:0000256" key="3">
    <source>
        <dbReference type="ARBA" id="ARBA00022692"/>
    </source>
</evidence>
<evidence type="ECO:0000256" key="2">
    <source>
        <dbReference type="ARBA" id="ARBA00022448"/>
    </source>
</evidence>
<keyword evidence="5 6" id="KW-0472">Membrane</keyword>
<dbReference type="EMBL" id="BAAAQM010000052">
    <property type="protein sequence ID" value="GAA1994794.1"/>
    <property type="molecule type" value="Genomic_DNA"/>
</dbReference>
<evidence type="ECO:0000313" key="8">
    <source>
        <dbReference type="EMBL" id="GAA1994794.1"/>
    </source>
</evidence>
<evidence type="ECO:0000256" key="5">
    <source>
        <dbReference type="ARBA" id="ARBA00023136"/>
    </source>
</evidence>
<dbReference type="CDD" id="cd06261">
    <property type="entry name" value="TM_PBP2"/>
    <property type="match status" value="1"/>
</dbReference>
<dbReference type="PANTHER" id="PTHR30177">
    <property type="entry name" value="GLYCINE BETAINE/L-PROLINE TRANSPORT SYSTEM PERMEASE PROTEIN PROW"/>
    <property type="match status" value="1"/>
</dbReference>
<dbReference type="InterPro" id="IPR051204">
    <property type="entry name" value="ABC_transp_perm/SBD"/>
</dbReference>
<dbReference type="InterPro" id="IPR035906">
    <property type="entry name" value="MetI-like_sf"/>
</dbReference>
<dbReference type="Proteomes" id="UP001499854">
    <property type="component" value="Unassembled WGS sequence"/>
</dbReference>
<name>A0ABP5EFQ9_9ACTN</name>
<dbReference type="SUPFAM" id="SSF161098">
    <property type="entry name" value="MetI-like"/>
    <property type="match status" value="1"/>
</dbReference>
<keyword evidence="2 6" id="KW-0813">Transport</keyword>
<keyword evidence="4 6" id="KW-1133">Transmembrane helix</keyword>
<organism evidence="8 9">
    <name type="scientific">Catenulispora subtropica</name>
    <dbReference type="NCBI Taxonomy" id="450798"/>
    <lineage>
        <taxon>Bacteria</taxon>
        <taxon>Bacillati</taxon>
        <taxon>Actinomycetota</taxon>
        <taxon>Actinomycetes</taxon>
        <taxon>Catenulisporales</taxon>
        <taxon>Catenulisporaceae</taxon>
        <taxon>Catenulispora</taxon>
    </lineage>
</organism>
<comment type="subcellular location">
    <subcellularLocation>
        <location evidence="6">Cell membrane</location>
        <topology evidence="6">Multi-pass membrane protein</topology>
    </subcellularLocation>
    <subcellularLocation>
        <location evidence="1">Membrane</location>
        <topology evidence="1">Multi-pass membrane protein</topology>
    </subcellularLocation>
</comment>